<organism evidence="2 3">
    <name type="scientific">Ignelater luminosus</name>
    <name type="common">Cucubano</name>
    <name type="synonym">Pyrophorus luminosus</name>
    <dbReference type="NCBI Taxonomy" id="2038154"/>
    <lineage>
        <taxon>Eukaryota</taxon>
        <taxon>Metazoa</taxon>
        <taxon>Ecdysozoa</taxon>
        <taxon>Arthropoda</taxon>
        <taxon>Hexapoda</taxon>
        <taxon>Insecta</taxon>
        <taxon>Pterygota</taxon>
        <taxon>Neoptera</taxon>
        <taxon>Endopterygota</taxon>
        <taxon>Coleoptera</taxon>
        <taxon>Polyphaga</taxon>
        <taxon>Elateriformia</taxon>
        <taxon>Elateroidea</taxon>
        <taxon>Elateridae</taxon>
        <taxon>Agrypninae</taxon>
        <taxon>Pyrophorini</taxon>
        <taxon>Ignelater</taxon>
    </lineage>
</organism>
<feature type="domain" description="PiggyBac transposable element-derived protein" evidence="1">
    <location>
        <begin position="2"/>
        <end position="198"/>
    </location>
</feature>
<sequence length="206" mass="23947">MRAIIKYLQNRFITVSTEESLAIDEQICATKVRHHLKQYVLNKPHKWGYKLFFLCGISGYAYKFEVYTGQENDPSNRPINEPDLGPNANIVVRLSRDIPRFKNHKLYFDNYYTSVPLVVYLFKKGILSLETIRRNRIPNSKLPSEADMNKMPRGTSIEYTAIVDNVEVSNVSWKDNKIGNSLSSFVGKEAQIIVRRYDRKLKTHLD</sequence>
<name>A0A8K0C4N5_IGNLU</name>
<accession>A0A8K0C4N5</accession>
<proteinExistence type="predicted"/>
<dbReference type="PANTHER" id="PTHR47272">
    <property type="entry name" value="DDE_TNP_1_7 DOMAIN-CONTAINING PROTEIN"/>
    <property type="match status" value="1"/>
</dbReference>
<dbReference type="Pfam" id="PF13843">
    <property type="entry name" value="DDE_Tnp_1_7"/>
    <property type="match status" value="1"/>
</dbReference>
<dbReference type="Proteomes" id="UP000801492">
    <property type="component" value="Unassembled WGS sequence"/>
</dbReference>
<gene>
    <name evidence="2" type="ORF">ILUMI_27348</name>
</gene>
<dbReference type="InterPro" id="IPR029526">
    <property type="entry name" value="PGBD"/>
</dbReference>
<feature type="non-terminal residue" evidence="2">
    <location>
        <position position="206"/>
    </location>
</feature>
<evidence type="ECO:0000313" key="3">
    <source>
        <dbReference type="Proteomes" id="UP000801492"/>
    </source>
</evidence>
<dbReference type="AlphaFoldDB" id="A0A8K0C4N5"/>
<evidence type="ECO:0000313" key="2">
    <source>
        <dbReference type="EMBL" id="KAF2878824.1"/>
    </source>
</evidence>
<reference evidence="2" key="1">
    <citation type="submission" date="2019-08" db="EMBL/GenBank/DDBJ databases">
        <title>The genome of the North American firefly Photinus pyralis.</title>
        <authorList>
            <consortium name="Photinus pyralis genome working group"/>
            <person name="Fallon T.R."/>
            <person name="Sander Lower S.E."/>
            <person name="Weng J.-K."/>
        </authorList>
    </citation>
    <scope>NUCLEOTIDE SEQUENCE</scope>
    <source>
        <strain evidence="2">TRF0915ILg1</strain>
        <tissue evidence="2">Whole body</tissue>
    </source>
</reference>
<dbReference type="EMBL" id="VTPC01091276">
    <property type="protein sequence ID" value="KAF2878824.1"/>
    <property type="molecule type" value="Genomic_DNA"/>
</dbReference>
<dbReference type="OrthoDB" id="6778867at2759"/>
<keyword evidence="3" id="KW-1185">Reference proteome</keyword>
<protein>
    <recommendedName>
        <fullName evidence="1">PiggyBac transposable element-derived protein domain-containing protein</fullName>
    </recommendedName>
</protein>
<comment type="caution">
    <text evidence="2">The sequence shown here is derived from an EMBL/GenBank/DDBJ whole genome shotgun (WGS) entry which is preliminary data.</text>
</comment>
<evidence type="ECO:0000259" key="1">
    <source>
        <dbReference type="Pfam" id="PF13843"/>
    </source>
</evidence>